<dbReference type="eggNOG" id="COG3439">
    <property type="taxonomic scope" value="Bacteria"/>
</dbReference>
<reference evidence="3" key="1">
    <citation type="submission" date="2012-02" db="EMBL/GenBank/DDBJ databases">
        <title>The complete genome of Halobacteroides halobius DSM 5150.</title>
        <authorList>
            <person name="Lucas S."/>
            <person name="Copeland A."/>
            <person name="Lapidus A."/>
            <person name="Glavina del Rio T."/>
            <person name="Dalin E."/>
            <person name="Tice H."/>
            <person name="Bruce D."/>
            <person name="Goodwin L."/>
            <person name="Pitluck S."/>
            <person name="Peters L."/>
            <person name="Mikhailova N."/>
            <person name="Gu W."/>
            <person name="Kyrpides N."/>
            <person name="Mavromatis K."/>
            <person name="Ivanova N."/>
            <person name="Brettin T."/>
            <person name="Detter J.C."/>
            <person name="Han C."/>
            <person name="Larimer F."/>
            <person name="Land M."/>
            <person name="Hauser L."/>
            <person name="Markowitz V."/>
            <person name="Cheng J.-F."/>
            <person name="Hugenholtz P."/>
            <person name="Woyke T."/>
            <person name="Wu D."/>
            <person name="Tindall B."/>
            <person name="Pomrenke H."/>
            <person name="Brambilla E."/>
            <person name="Klenk H.-P."/>
            <person name="Eisen J.A."/>
        </authorList>
    </citation>
    <scope>NUCLEOTIDE SEQUENCE [LARGE SCALE GENOMIC DNA]</scope>
    <source>
        <strain evidence="3">ATCC 35273 / DSM 5150 / MD-1</strain>
    </source>
</reference>
<accession>L0KC10</accession>
<proteinExistence type="predicted"/>
<dbReference type="PANTHER" id="PTHR38342">
    <property type="entry name" value="SLR5037 PROTEIN"/>
    <property type="match status" value="1"/>
</dbReference>
<dbReference type="Gene3D" id="3.30.310.70">
    <property type="entry name" value="TT1751-like domain"/>
    <property type="match status" value="1"/>
</dbReference>
<evidence type="ECO:0000313" key="3">
    <source>
        <dbReference type="Proteomes" id="UP000010880"/>
    </source>
</evidence>
<keyword evidence="3" id="KW-1185">Reference proteome</keyword>
<dbReference type="EMBL" id="CP003359">
    <property type="protein sequence ID" value="AGB41904.1"/>
    <property type="molecule type" value="Genomic_DNA"/>
</dbReference>
<dbReference type="Pfam" id="PF03625">
    <property type="entry name" value="DUF302"/>
    <property type="match status" value="1"/>
</dbReference>
<dbReference type="OrthoDB" id="9791067at2"/>
<dbReference type="InterPro" id="IPR035923">
    <property type="entry name" value="TT1751-like_sf"/>
</dbReference>
<dbReference type="InterPro" id="IPR005180">
    <property type="entry name" value="DUF302"/>
</dbReference>
<name>L0KC10_HALHC</name>
<dbReference type="CDD" id="cd14797">
    <property type="entry name" value="DUF302"/>
    <property type="match status" value="1"/>
</dbReference>
<dbReference type="RefSeq" id="WP_015327618.1">
    <property type="nucleotide sequence ID" value="NC_019978.1"/>
</dbReference>
<dbReference type="Proteomes" id="UP000010880">
    <property type="component" value="Chromosome"/>
</dbReference>
<dbReference type="PATRIC" id="fig|748449.3.peg.1932"/>
<dbReference type="InterPro" id="IPR016796">
    <property type="entry name" value="UCP021774"/>
</dbReference>
<dbReference type="KEGG" id="hhl:Halha_2005"/>
<dbReference type="HOGENOM" id="CLU_126998_2_0_9"/>
<feature type="domain" description="DUF302" evidence="1">
    <location>
        <begin position="34"/>
        <end position="91"/>
    </location>
</feature>
<dbReference type="PIRSF" id="PIRSF021774">
    <property type="entry name" value="UCP021774"/>
    <property type="match status" value="1"/>
</dbReference>
<dbReference type="STRING" id="748449.Halha_2005"/>
<evidence type="ECO:0000313" key="2">
    <source>
        <dbReference type="EMBL" id="AGB41904.1"/>
    </source>
</evidence>
<dbReference type="AlphaFoldDB" id="L0KC10"/>
<gene>
    <name evidence="2" type="ordered locus">Halha_2005</name>
</gene>
<dbReference type="SUPFAM" id="SSF103247">
    <property type="entry name" value="TT1751-like"/>
    <property type="match status" value="1"/>
</dbReference>
<dbReference type="PANTHER" id="PTHR38342:SF1">
    <property type="entry name" value="SLR5037 PROTEIN"/>
    <property type="match status" value="1"/>
</dbReference>
<protein>
    <recommendedName>
        <fullName evidence="1">DUF302 domain-containing protein</fullName>
    </recommendedName>
</protein>
<organism evidence="2 3">
    <name type="scientific">Halobacteroides halobius (strain ATCC 35273 / DSM 5150 / MD-1)</name>
    <dbReference type="NCBI Taxonomy" id="748449"/>
    <lineage>
        <taxon>Bacteria</taxon>
        <taxon>Bacillati</taxon>
        <taxon>Bacillota</taxon>
        <taxon>Clostridia</taxon>
        <taxon>Halanaerobiales</taxon>
        <taxon>Halobacteroidaceae</taxon>
        <taxon>Halobacteroides</taxon>
    </lineage>
</organism>
<evidence type="ECO:0000259" key="1">
    <source>
        <dbReference type="Pfam" id="PF03625"/>
    </source>
</evidence>
<sequence>MFHYTIETDKSVVDAINLLQEELTSEGFGILWEFDIQDKLQEKGLAFEQEYYILEVCNPQEAQKVLEHNQLTGYFLPCKIAVYSDKDSRLTKIGLPKPTSLIDLAADEKLTEIAEDIEKRLINCIDNIK</sequence>